<dbReference type="AlphaFoldDB" id="A0A1V6U0C5"/>
<name>A0A1V6U0C5_9EURO</name>
<feature type="domain" description="DUF7707" evidence="3">
    <location>
        <begin position="31"/>
        <end position="127"/>
    </location>
</feature>
<evidence type="ECO:0000313" key="5">
    <source>
        <dbReference type="Proteomes" id="UP000191285"/>
    </source>
</evidence>
<evidence type="ECO:0000259" key="3">
    <source>
        <dbReference type="Pfam" id="PF24808"/>
    </source>
</evidence>
<organism evidence="4 5">
    <name type="scientific">Penicillium steckii</name>
    <dbReference type="NCBI Taxonomy" id="303698"/>
    <lineage>
        <taxon>Eukaryota</taxon>
        <taxon>Fungi</taxon>
        <taxon>Dikarya</taxon>
        <taxon>Ascomycota</taxon>
        <taxon>Pezizomycotina</taxon>
        <taxon>Eurotiomycetes</taxon>
        <taxon>Eurotiomycetidae</taxon>
        <taxon>Eurotiales</taxon>
        <taxon>Aspergillaceae</taxon>
        <taxon>Penicillium</taxon>
    </lineage>
</organism>
<protein>
    <recommendedName>
        <fullName evidence="3">DUF7707 domain-containing protein</fullName>
    </recommendedName>
</protein>
<dbReference type="PANTHER" id="PTHR38118">
    <property type="entry name" value="ANCHORED CELL WALL PROTEIN 11-RELATED"/>
    <property type="match status" value="1"/>
</dbReference>
<dbReference type="InterPro" id="IPR056124">
    <property type="entry name" value="DUF7707"/>
</dbReference>
<feature type="compositionally biased region" description="Low complexity" evidence="1">
    <location>
        <begin position="128"/>
        <end position="167"/>
    </location>
</feature>
<dbReference type="Proteomes" id="UP000191285">
    <property type="component" value="Unassembled WGS sequence"/>
</dbReference>
<sequence>MRSSTILISAFATIALGQNSTGTSYTLPQGFNIGQVKPDELNSWCTGQRNVCPEICSTGTKQNTCDPKTLQFDCVCSDGKTPDVSQYVQTVPFYVCQANFAQCIQNHPDDADGQKACKEAAHCGSKNASSSSTTTTASSSSSATTTLSMATSTDDSSSETSSSVAAAATTSNPAIAMGETYSTGLMAGAMFLAARMLL</sequence>
<evidence type="ECO:0000313" key="4">
    <source>
        <dbReference type="EMBL" id="OQE31971.1"/>
    </source>
</evidence>
<dbReference type="Pfam" id="PF24808">
    <property type="entry name" value="DUF7707"/>
    <property type="match status" value="1"/>
</dbReference>
<dbReference type="OrthoDB" id="2121879at2759"/>
<feature type="region of interest" description="Disordered" evidence="1">
    <location>
        <begin position="124"/>
        <end position="167"/>
    </location>
</feature>
<dbReference type="PANTHER" id="PTHR38118:SF4">
    <property type="match status" value="1"/>
</dbReference>
<keyword evidence="5" id="KW-1185">Reference proteome</keyword>
<dbReference type="EMBL" id="MLKD01000001">
    <property type="protein sequence ID" value="OQE31971.1"/>
    <property type="molecule type" value="Genomic_DNA"/>
</dbReference>
<reference evidence="5" key="1">
    <citation type="journal article" date="2017" name="Nat. Microbiol.">
        <title>Global analysis of biosynthetic gene clusters reveals vast potential of secondary metabolite production in Penicillium species.</title>
        <authorList>
            <person name="Nielsen J.C."/>
            <person name="Grijseels S."/>
            <person name="Prigent S."/>
            <person name="Ji B."/>
            <person name="Dainat J."/>
            <person name="Nielsen K.F."/>
            <person name="Frisvad J.C."/>
            <person name="Workman M."/>
            <person name="Nielsen J."/>
        </authorList>
    </citation>
    <scope>NUCLEOTIDE SEQUENCE [LARGE SCALE GENOMIC DNA]</scope>
    <source>
        <strain evidence="5">IBT 24891</strain>
    </source>
</reference>
<evidence type="ECO:0000256" key="2">
    <source>
        <dbReference type="SAM" id="SignalP"/>
    </source>
</evidence>
<comment type="caution">
    <text evidence="4">The sequence shown here is derived from an EMBL/GenBank/DDBJ whole genome shotgun (WGS) entry which is preliminary data.</text>
</comment>
<feature type="chain" id="PRO_5012144627" description="DUF7707 domain-containing protein" evidence="2">
    <location>
        <begin position="18"/>
        <end position="198"/>
    </location>
</feature>
<keyword evidence="2" id="KW-0732">Signal</keyword>
<gene>
    <name evidence="4" type="ORF">PENSTE_c001G02872</name>
</gene>
<proteinExistence type="predicted"/>
<evidence type="ECO:0000256" key="1">
    <source>
        <dbReference type="SAM" id="MobiDB-lite"/>
    </source>
</evidence>
<accession>A0A1V6U0C5</accession>
<feature type="signal peptide" evidence="2">
    <location>
        <begin position="1"/>
        <end position="17"/>
    </location>
</feature>